<dbReference type="EMBL" id="NKHF01000083">
    <property type="protein sequence ID" value="PCK30493.1"/>
    <property type="molecule type" value="Genomic_DNA"/>
</dbReference>
<sequence length="166" mass="17904">MKIKSIVLLLAGITATGCSTLTPDQQEKLDDMSGCEKLDALLNASSTGFAVLKGAEVGSNLINSWQAKAHLVGNKCQIIEGTSGKTKYTCQEQFKDYQGAVKIHIYAQSLAKQCLDANWVATEKDNGESMHTQLVSPNSTAVIDIELGRSLDKVAPWLVTFNVSNK</sequence>
<dbReference type="OrthoDB" id="6313790at2"/>
<dbReference type="Proteomes" id="UP000228621">
    <property type="component" value="Unassembled WGS sequence"/>
</dbReference>
<organism evidence="1 2">
    <name type="scientific">Pseudoalteromonas piscicida</name>
    <dbReference type="NCBI Taxonomy" id="43662"/>
    <lineage>
        <taxon>Bacteria</taxon>
        <taxon>Pseudomonadati</taxon>
        <taxon>Pseudomonadota</taxon>
        <taxon>Gammaproteobacteria</taxon>
        <taxon>Alteromonadales</taxon>
        <taxon>Pseudoalteromonadaceae</taxon>
        <taxon>Pseudoalteromonas</taxon>
    </lineage>
</organism>
<name>A0A2A5JM08_PSEO7</name>
<dbReference type="PROSITE" id="PS51257">
    <property type="entry name" value="PROKAR_LIPOPROTEIN"/>
    <property type="match status" value="1"/>
</dbReference>
<dbReference type="RefSeq" id="WP_099643277.1">
    <property type="nucleotide sequence ID" value="NZ_NKHF01000083.1"/>
</dbReference>
<proteinExistence type="predicted"/>
<keyword evidence="2" id="KW-1185">Reference proteome</keyword>
<evidence type="ECO:0000313" key="1">
    <source>
        <dbReference type="EMBL" id="PCK30493.1"/>
    </source>
</evidence>
<comment type="caution">
    <text evidence="1">The sequence shown here is derived from an EMBL/GenBank/DDBJ whole genome shotgun (WGS) entry which is preliminary data.</text>
</comment>
<evidence type="ECO:0000313" key="2">
    <source>
        <dbReference type="Proteomes" id="UP000228621"/>
    </source>
</evidence>
<gene>
    <name evidence="1" type="ORF">CEX98_17310</name>
</gene>
<evidence type="ECO:0008006" key="3">
    <source>
        <dbReference type="Google" id="ProtNLM"/>
    </source>
</evidence>
<reference evidence="2" key="1">
    <citation type="journal article" date="2019" name="Genome Announc.">
        <title>Draft Genome Sequence of Pseudoalteromonas piscicida Strain 36Y ROTHPW, an Hypersaline Seawater Isolate from the South Coast of Sonora, Mexico.</title>
        <authorList>
            <person name="Sanchez-Diaz R."/>
            <person name="Molina-Garza Z.J."/>
            <person name="Cruz-Suarez L.E."/>
            <person name="Selvin J."/>
            <person name="Kiran G.S."/>
            <person name="Ibarra-Gamez J.C."/>
            <person name="Gomez-Gil B."/>
            <person name="Galaviz-Silva L."/>
        </authorList>
    </citation>
    <scope>NUCLEOTIDE SEQUENCE [LARGE SCALE GENOMIC DNA]</scope>
    <source>
        <strain evidence="2">36Y_RITHPW</strain>
    </source>
</reference>
<accession>A0A2A5JM08</accession>
<protein>
    <recommendedName>
        <fullName evidence="3">Lipoprotein</fullName>
    </recommendedName>
</protein>
<dbReference type="AlphaFoldDB" id="A0A2A5JM08"/>